<evidence type="ECO:0000313" key="2">
    <source>
        <dbReference type="EMBL" id="ALB64660.1"/>
    </source>
</evidence>
<dbReference type="InterPro" id="IPR038314">
    <property type="entry name" value="T6SS_sf"/>
</dbReference>
<evidence type="ECO:0000256" key="1">
    <source>
        <dbReference type="SAM" id="SignalP"/>
    </source>
</evidence>
<protein>
    <recommendedName>
        <fullName evidence="4">Periplasmic protein</fullName>
    </recommendedName>
</protein>
<dbReference type="Gene3D" id="1.20.120.1620">
    <property type="match status" value="1"/>
</dbReference>
<dbReference type="InterPro" id="IPR032032">
    <property type="entry name" value="Tai4"/>
</dbReference>
<dbReference type="Pfam" id="PF16695">
    <property type="entry name" value="Tai4"/>
    <property type="match status" value="1"/>
</dbReference>
<sequence>MMLRTYIAALSVFAFSSHSALAQSLPAISAFSQPQIFTQWAHSRCISAIADSAALKEDANASAAAWFEASELPVEAFNAADKAITRALQTPLGGTAKSDYRVLKCALIAQSPDIDALYKRFSRKKAAQGVENF</sequence>
<gene>
    <name evidence="2" type="ORF">AFK62_00450</name>
</gene>
<keyword evidence="1" id="KW-0732">Signal</keyword>
<organism evidence="2 3">
    <name type="scientific">Cronobacter condimenti 1330</name>
    <dbReference type="NCBI Taxonomy" id="1073999"/>
    <lineage>
        <taxon>Bacteria</taxon>
        <taxon>Pseudomonadati</taxon>
        <taxon>Pseudomonadota</taxon>
        <taxon>Gammaproteobacteria</taxon>
        <taxon>Enterobacterales</taxon>
        <taxon>Enterobacteriaceae</taxon>
        <taxon>Cronobacter</taxon>
    </lineage>
</organism>
<feature type="signal peptide" evidence="1">
    <location>
        <begin position="1"/>
        <end position="22"/>
    </location>
</feature>
<dbReference type="Proteomes" id="UP000067320">
    <property type="component" value="Chromosome"/>
</dbReference>
<evidence type="ECO:0000313" key="3">
    <source>
        <dbReference type="Proteomes" id="UP000067320"/>
    </source>
</evidence>
<feature type="chain" id="PRO_5046058389" description="Periplasmic protein" evidence="1">
    <location>
        <begin position="23"/>
        <end position="133"/>
    </location>
</feature>
<reference evidence="2 3" key="2">
    <citation type="journal article" date="2016" name="Genome Announc.">
        <title>Fully Closed Genome Sequences of Five Type Strains of the Genus Cronobacter and One Cronobacter sakazakii Strain.</title>
        <authorList>
            <person name="Moine D."/>
            <person name="Kassam M."/>
            <person name="Baert L."/>
            <person name="Tang Y."/>
            <person name="Barretto C."/>
            <person name="Ngom Bru C."/>
            <person name="Klijn A."/>
            <person name="Descombes P."/>
        </authorList>
    </citation>
    <scope>NUCLEOTIDE SEQUENCE [LARGE SCALE GENOMIC DNA]</scope>
    <source>
        <strain evidence="2 3">LMG 26250</strain>
    </source>
</reference>
<evidence type="ECO:0008006" key="4">
    <source>
        <dbReference type="Google" id="ProtNLM"/>
    </source>
</evidence>
<accession>A0ABM5VHU9</accession>
<keyword evidence="3" id="KW-1185">Reference proteome</keyword>
<reference evidence="3" key="1">
    <citation type="submission" date="2015-09" db="EMBL/GenBank/DDBJ databases">
        <title>Cronobacter genome sequencing and assembly.</title>
        <authorList>
            <person name="Descombes P."/>
            <person name="Baert L."/>
            <person name="Ngom-Bru C."/>
            <person name="Barretto C."/>
        </authorList>
    </citation>
    <scope>NUCLEOTIDE SEQUENCE [LARGE SCALE GENOMIC DNA]</scope>
    <source>
        <strain evidence="3">LMG 26250</strain>
    </source>
</reference>
<proteinExistence type="predicted"/>
<dbReference type="EMBL" id="CP012264">
    <property type="protein sequence ID" value="ALB64660.1"/>
    <property type="molecule type" value="Genomic_DNA"/>
</dbReference>
<name>A0ABM5VHU9_9ENTR</name>